<reference evidence="2" key="1">
    <citation type="submission" date="2014-09" db="EMBL/GenBank/DDBJ databases">
        <authorList>
            <person name="Magalhaes I.L.F."/>
            <person name="Oliveira U."/>
            <person name="Santos F.R."/>
            <person name="Vidigal T.H.D.A."/>
            <person name="Brescovit A.D."/>
            <person name="Santos A.J."/>
        </authorList>
    </citation>
    <scope>NUCLEOTIDE SEQUENCE</scope>
    <source>
        <tissue evidence="2">Shoot tissue taken approximately 20 cm above the soil surface</tissue>
    </source>
</reference>
<organism evidence="2">
    <name type="scientific">Arundo donax</name>
    <name type="common">Giant reed</name>
    <name type="synonym">Donax arundinaceus</name>
    <dbReference type="NCBI Taxonomy" id="35708"/>
    <lineage>
        <taxon>Eukaryota</taxon>
        <taxon>Viridiplantae</taxon>
        <taxon>Streptophyta</taxon>
        <taxon>Embryophyta</taxon>
        <taxon>Tracheophyta</taxon>
        <taxon>Spermatophyta</taxon>
        <taxon>Magnoliopsida</taxon>
        <taxon>Liliopsida</taxon>
        <taxon>Poales</taxon>
        <taxon>Poaceae</taxon>
        <taxon>PACMAD clade</taxon>
        <taxon>Arundinoideae</taxon>
        <taxon>Arundineae</taxon>
        <taxon>Arundo</taxon>
    </lineage>
</organism>
<protein>
    <submittedName>
        <fullName evidence="2">Uncharacterized protein</fullName>
    </submittedName>
</protein>
<accession>A0A0A9GFZ5</accession>
<feature type="compositionally biased region" description="Basic and acidic residues" evidence="1">
    <location>
        <begin position="32"/>
        <end position="53"/>
    </location>
</feature>
<feature type="compositionally biased region" description="Gly residues" evidence="1">
    <location>
        <begin position="54"/>
        <end position="64"/>
    </location>
</feature>
<dbReference type="EMBL" id="GBRH01176420">
    <property type="protein sequence ID" value="JAE21476.1"/>
    <property type="molecule type" value="Transcribed_RNA"/>
</dbReference>
<proteinExistence type="predicted"/>
<reference evidence="2" key="2">
    <citation type="journal article" date="2015" name="Data Brief">
        <title>Shoot transcriptome of the giant reed, Arundo donax.</title>
        <authorList>
            <person name="Barrero R.A."/>
            <person name="Guerrero F.D."/>
            <person name="Moolhuijzen P."/>
            <person name="Goolsby J.A."/>
            <person name="Tidwell J."/>
            <person name="Bellgard S.E."/>
            <person name="Bellgard M.I."/>
        </authorList>
    </citation>
    <scope>NUCLEOTIDE SEQUENCE</scope>
    <source>
        <tissue evidence="2">Shoot tissue taken approximately 20 cm above the soil surface</tissue>
    </source>
</reference>
<dbReference type="AlphaFoldDB" id="A0A0A9GFZ5"/>
<feature type="region of interest" description="Disordered" evidence="1">
    <location>
        <begin position="8"/>
        <end position="64"/>
    </location>
</feature>
<sequence length="64" mass="7131">MCLCTDCAGSAQHPARGLPQLQARPRRRRRHREDDVREEAHHRGVREAIRTNDRGGGAAAGLPH</sequence>
<evidence type="ECO:0000256" key="1">
    <source>
        <dbReference type="SAM" id="MobiDB-lite"/>
    </source>
</evidence>
<name>A0A0A9GFZ5_ARUDO</name>
<evidence type="ECO:0000313" key="2">
    <source>
        <dbReference type="EMBL" id="JAE21476.1"/>
    </source>
</evidence>